<keyword evidence="1" id="KW-0732">Signal</keyword>
<dbReference type="AlphaFoldDB" id="F0F0Z4"/>
<dbReference type="HOGENOM" id="CLU_2024255_0_0_4"/>
<feature type="signal peptide" evidence="1">
    <location>
        <begin position="1"/>
        <end position="21"/>
    </location>
</feature>
<evidence type="ECO:0000313" key="2">
    <source>
        <dbReference type="EMBL" id="EGC16836.1"/>
    </source>
</evidence>
<dbReference type="STRING" id="888741.HMPREF9098_1779"/>
<feature type="chain" id="PRO_5003247618" description="C-type lysozyme inhibitor domain-containing protein" evidence="1">
    <location>
        <begin position="22"/>
        <end position="121"/>
    </location>
</feature>
<accession>F0F0Z4</accession>
<evidence type="ECO:0000313" key="3">
    <source>
        <dbReference type="Proteomes" id="UP000004088"/>
    </source>
</evidence>
<name>F0F0Z4_9NEIS</name>
<dbReference type="EMBL" id="AEWV01000031">
    <property type="protein sequence ID" value="EGC16836.1"/>
    <property type="molecule type" value="Genomic_DNA"/>
</dbReference>
<dbReference type="RefSeq" id="WP_003783675.1">
    <property type="nucleotide sequence ID" value="NZ_GL870929.1"/>
</dbReference>
<keyword evidence="3" id="KW-1185">Reference proteome</keyword>
<evidence type="ECO:0000256" key="1">
    <source>
        <dbReference type="SAM" id="SignalP"/>
    </source>
</evidence>
<organism evidence="2 3">
    <name type="scientific">Kingella denitrificans ATCC 33394</name>
    <dbReference type="NCBI Taxonomy" id="888741"/>
    <lineage>
        <taxon>Bacteria</taxon>
        <taxon>Pseudomonadati</taxon>
        <taxon>Pseudomonadota</taxon>
        <taxon>Betaproteobacteria</taxon>
        <taxon>Neisseriales</taxon>
        <taxon>Neisseriaceae</taxon>
        <taxon>Kingella</taxon>
    </lineage>
</organism>
<sequence length="121" mass="12983">MKHIASILLLALGMTAQATYAAPAKDLPLDDTNCIAQPLTVKRGETYHFRNTAGNVVLTIRPVSPDIIVKGPDGKRIALEKGTDIENGDGFSFADLDRKGRYSITFPRAGKVEQLCVNAAG</sequence>
<evidence type="ECO:0008006" key="4">
    <source>
        <dbReference type="Google" id="ProtNLM"/>
    </source>
</evidence>
<dbReference type="Proteomes" id="UP000004088">
    <property type="component" value="Unassembled WGS sequence"/>
</dbReference>
<reference evidence="2 3" key="1">
    <citation type="submission" date="2011-01" db="EMBL/GenBank/DDBJ databases">
        <authorList>
            <person name="Muzny D."/>
            <person name="Qin X."/>
            <person name="Deng J."/>
            <person name="Jiang H."/>
            <person name="Liu Y."/>
            <person name="Qu J."/>
            <person name="Song X.-Z."/>
            <person name="Zhang L."/>
            <person name="Thornton R."/>
            <person name="Coyle M."/>
            <person name="Francisco L."/>
            <person name="Jackson L."/>
            <person name="Javaid M."/>
            <person name="Korchina V."/>
            <person name="Kovar C."/>
            <person name="Mata R."/>
            <person name="Mathew T."/>
            <person name="Ngo R."/>
            <person name="Nguyen L."/>
            <person name="Nguyen N."/>
            <person name="Okwuonu G."/>
            <person name="Ongeri F."/>
            <person name="Pham C."/>
            <person name="Simmons D."/>
            <person name="Wilczek-Boney K."/>
            <person name="Hale W."/>
            <person name="Jakkamsetti A."/>
            <person name="Pham P."/>
            <person name="Ruth R."/>
            <person name="San Lucas F."/>
            <person name="Warren J."/>
            <person name="Zhang J."/>
            <person name="Zhao Z."/>
            <person name="Zhou C."/>
            <person name="Zhu D."/>
            <person name="Lee S."/>
            <person name="Bess C."/>
            <person name="Blankenburg K."/>
            <person name="Forbes L."/>
            <person name="Fu Q."/>
            <person name="Gubbala S."/>
            <person name="Hirani K."/>
            <person name="Jayaseelan J.C."/>
            <person name="Lara F."/>
            <person name="Munidasa M."/>
            <person name="Palculict T."/>
            <person name="Patil S."/>
            <person name="Pu L.-L."/>
            <person name="Saada N."/>
            <person name="Tang L."/>
            <person name="Weissenberger G."/>
            <person name="Zhu Y."/>
            <person name="Hemphill L."/>
            <person name="Shang Y."/>
            <person name="Youmans B."/>
            <person name="Ayvaz T."/>
            <person name="Ross M."/>
            <person name="Santibanez J."/>
            <person name="Aqrawi P."/>
            <person name="Gross S."/>
            <person name="Joshi V."/>
            <person name="Fowler G."/>
            <person name="Nazareth L."/>
            <person name="Reid J."/>
            <person name="Worley K."/>
            <person name="Petrosino J."/>
            <person name="Highlander S."/>
            <person name="Gibbs R."/>
        </authorList>
    </citation>
    <scope>NUCLEOTIDE SEQUENCE [LARGE SCALE GENOMIC DNA]</scope>
    <source>
        <strain evidence="2 3">ATCC 33394</strain>
    </source>
</reference>
<proteinExistence type="predicted"/>
<gene>
    <name evidence="2" type="ORF">HMPREF9098_1779</name>
</gene>
<protein>
    <recommendedName>
        <fullName evidence="4">C-type lysozyme inhibitor domain-containing protein</fullName>
    </recommendedName>
</protein>
<comment type="caution">
    <text evidence="2">The sequence shown here is derived from an EMBL/GenBank/DDBJ whole genome shotgun (WGS) entry which is preliminary data.</text>
</comment>